<feature type="region of interest" description="Disordered" evidence="1">
    <location>
        <begin position="165"/>
        <end position="184"/>
    </location>
</feature>
<comment type="caution">
    <text evidence="2">The sequence shown here is derived from an EMBL/GenBank/DDBJ whole genome shotgun (WGS) entry which is preliminary data.</text>
</comment>
<feature type="region of interest" description="Disordered" evidence="1">
    <location>
        <begin position="39"/>
        <end position="60"/>
    </location>
</feature>
<protein>
    <submittedName>
        <fullName evidence="2">Uncharacterized protein</fullName>
    </submittedName>
</protein>
<proteinExistence type="predicted"/>
<feature type="compositionally biased region" description="Basic and acidic residues" evidence="1">
    <location>
        <begin position="172"/>
        <end position="184"/>
    </location>
</feature>
<evidence type="ECO:0000256" key="1">
    <source>
        <dbReference type="SAM" id="MobiDB-lite"/>
    </source>
</evidence>
<reference evidence="2" key="1">
    <citation type="submission" date="2023-07" db="EMBL/GenBank/DDBJ databases">
        <authorList>
            <consortium name="AG Swart"/>
            <person name="Singh M."/>
            <person name="Singh A."/>
            <person name="Seah K."/>
            <person name="Emmerich C."/>
        </authorList>
    </citation>
    <scope>NUCLEOTIDE SEQUENCE</scope>
    <source>
        <strain evidence="2">DP1</strain>
    </source>
</reference>
<dbReference type="Proteomes" id="UP001295684">
    <property type="component" value="Unassembled WGS sequence"/>
</dbReference>
<evidence type="ECO:0000313" key="2">
    <source>
        <dbReference type="EMBL" id="CAI2361351.1"/>
    </source>
</evidence>
<dbReference type="AlphaFoldDB" id="A0AAD1X883"/>
<keyword evidence="3" id="KW-1185">Reference proteome</keyword>
<evidence type="ECO:0000313" key="3">
    <source>
        <dbReference type="Proteomes" id="UP001295684"/>
    </source>
</evidence>
<dbReference type="EMBL" id="CAMPGE010002544">
    <property type="protein sequence ID" value="CAI2361351.1"/>
    <property type="molecule type" value="Genomic_DNA"/>
</dbReference>
<sequence length="429" mass="50513">MSEYFLTKYDRYDKNDELKKLMLKVTDYTSINYQSVQNETRHVPAKRPSKDPYAFNLHSNEPKYKPREYMRQIRKIAKEMAKEERAKAAPTFKQVGLQYLPKERLKSSEFMLDKPPSSTKFPSLNAEQRRNFDIMSNPSAMLTKCPLSDNEDSCNKSVLLNNDLSSVNIDDMPTKQPERPQEMKHRAYVCRKNLTQPRRRDSNKPTTLNQKEFLEKEKTTRIPPPPAKKQSEEPVTASSLLSRQNISKRTKTLRGGYGYFYNFNQNAKNLNVKIDQFIKENIPEGTKEAQQELNLEKLDHKKQYQRYIKTKPMTVKKWDQYNQKWEAFIQNVDKGKADEVSEKDIPWPVDVTTFLYYCKDLLIRNKEVKSIDTEAKVWTKAKFFALKRYHPDKIDHNLGHLIVDCDREEISKRSNAICQIVTTLFEKIL</sequence>
<feature type="region of interest" description="Disordered" evidence="1">
    <location>
        <begin position="192"/>
        <end position="239"/>
    </location>
</feature>
<gene>
    <name evidence="2" type="ORF">ECRASSUSDP1_LOCUS2662</name>
</gene>
<accession>A0AAD1X883</accession>
<name>A0AAD1X883_EUPCR</name>
<organism evidence="2 3">
    <name type="scientific">Euplotes crassus</name>
    <dbReference type="NCBI Taxonomy" id="5936"/>
    <lineage>
        <taxon>Eukaryota</taxon>
        <taxon>Sar</taxon>
        <taxon>Alveolata</taxon>
        <taxon>Ciliophora</taxon>
        <taxon>Intramacronucleata</taxon>
        <taxon>Spirotrichea</taxon>
        <taxon>Hypotrichia</taxon>
        <taxon>Euplotida</taxon>
        <taxon>Euplotidae</taxon>
        <taxon>Moneuplotes</taxon>
    </lineage>
</organism>